<evidence type="ECO:0000256" key="1">
    <source>
        <dbReference type="SAM" id="MobiDB-lite"/>
    </source>
</evidence>
<keyword evidence="3" id="KW-1185">Reference proteome</keyword>
<dbReference type="RefSeq" id="WP_150012374.1">
    <property type="nucleotide sequence ID" value="NZ_VWSG01000006.1"/>
</dbReference>
<dbReference type="InterPro" id="IPR025632">
    <property type="entry name" value="DUF4290"/>
</dbReference>
<feature type="region of interest" description="Disordered" evidence="1">
    <location>
        <begin position="200"/>
        <end position="278"/>
    </location>
</feature>
<dbReference type="AlphaFoldDB" id="A0A5M6CGD4"/>
<accession>A0A5M6CGD4</accession>
<dbReference type="Proteomes" id="UP000325141">
    <property type="component" value="Unassembled WGS sequence"/>
</dbReference>
<proteinExistence type="predicted"/>
<dbReference type="Pfam" id="PF14123">
    <property type="entry name" value="DUF4290"/>
    <property type="match status" value="1"/>
</dbReference>
<protein>
    <submittedName>
        <fullName evidence="2">DUF4290 domain-containing protein</fullName>
    </submittedName>
</protein>
<organism evidence="2 3">
    <name type="scientific">Paenimyroides baculatum</name>
    <dbReference type="NCBI Taxonomy" id="2608000"/>
    <lineage>
        <taxon>Bacteria</taxon>
        <taxon>Pseudomonadati</taxon>
        <taxon>Bacteroidota</taxon>
        <taxon>Flavobacteriia</taxon>
        <taxon>Flavobacteriales</taxon>
        <taxon>Flavobacteriaceae</taxon>
        <taxon>Paenimyroides</taxon>
    </lineage>
</organism>
<reference evidence="2 3" key="1">
    <citation type="submission" date="2019-09" db="EMBL/GenBank/DDBJ databases">
        <title>Genome sequence and assembly of Flavobacterium sp.</title>
        <authorList>
            <person name="Chhetri G."/>
        </authorList>
    </citation>
    <scope>NUCLEOTIDE SEQUENCE [LARGE SCALE GENOMIC DNA]</scope>
    <source>
        <strain evidence="2 3">SNL9</strain>
    </source>
</reference>
<comment type="caution">
    <text evidence="2">The sequence shown here is derived from an EMBL/GenBank/DDBJ whole genome shotgun (WGS) entry which is preliminary data.</text>
</comment>
<evidence type="ECO:0000313" key="3">
    <source>
        <dbReference type="Proteomes" id="UP000325141"/>
    </source>
</evidence>
<dbReference type="EMBL" id="VWSG01000006">
    <property type="protein sequence ID" value="KAA5534221.1"/>
    <property type="molecule type" value="Genomic_DNA"/>
</dbReference>
<feature type="compositionally biased region" description="Low complexity" evidence="1">
    <location>
        <begin position="206"/>
        <end position="278"/>
    </location>
</feature>
<sequence>MKFKPTEAINHLEYNTDRKDLVLPEYGRHLQKLIDQVILIEDSVERNKAARAVIDIMGTINPHLRDVLDFQHKLWDQLFKMSRFQLDVDSPYEKPRATTNFNEPILIEYPRNNHRYRFYGSNIVDMINEAISWEEGERKEALIMVIANHMKKSYVNWNNESIDDAVIFQHLKDLSNGKIDLTASLDDNNNTVNLMKPNVRSNQFQNRNASATNTNNRNNSFQNRSNSGNNNPNQQRNNPNNKQANTPNANNRFVKKANPNNNNTNSNNSSKNTNRNTN</sequence>
<name>A0A5M6CGD4_9FLAO</name>
<gene>
    <name evidence="2" type="ORF">F0460_08875</name>
</gene>
<evidence type="ECO:0000313" key="2">
    <source>
        <dbReference type="EMBL" id="KAA5534221.1"/>
    </source>
</evidence>